<dbReference type="InterPro" id="IPR052563">
    <property type="entry name" value="FliK"/>
</dbReference>
<name>A0A842I545_9RHOB</name>
<keyword evidence="4" id="KW-1185">Reference proteome</keyword>
<keyword evidence="3" id="KW-0282">Flagellum</keyword>
<dbReference type="InterPro" id="IPR038610">
    <property type="entry name" value="FliK-like_C_sf"/>
</dbReference>
<feature type="region of interest" description="Disordered" evidence="1">
    <location>
        <begin position="454"/>
        <end position="498"/>
    </location>
</feature>
<gene>
    <name evidence="3" type="ORF">H7F16_04610</name>
</gene>
<sequence length="511" mass="50098">MTPVILPALAMTEPVAGAVQPAAVAAGGGDFAGDLAKALGDAPDSADAAKVTAAAPAETAPFGDVVGGDVAVKASVGGVAAGGAAAATKALLAGLMGGSALGAALAAGGAVADVVPVAGDAARLGGGAGGQGEAVALPEPAAQQGQAAEDGAEPPPGAQDILPEPQLAVGAGDGSADGAAIEPATAEADTAPEAEDALPAPLEALTVAVPAVPLPVAAEVAEPASDARADEDETAPEALDHAEVAQALDSALAQAVMAPALELAQAAPAMAERAVQVKIEAFATLPAALPAAALAAEAPKEAAAKDKPADALRMPVQDAALQVVTVAARAEVTPEGKARKPEIAVDATLDPATGAAQLQAQVASAALPELRLAAPPLRTDLPGWEQVLADRIAADLSDDGQEIELSLSPEKLGPLRIKLELSDGQAQVKIVTATPEAAKLFTESQHRLSESLSRAGVDLGGQSAESRQPRDERQAPRGPRATEFLAQTRRSEGGSIAIPRSAGAGLVNLMA</sequence>
<evidence type="ECO:0000313" key="3">
    <source>
        <dbReference type="EMBL" id="MBC2834776.1"/>
    </source>
</evidence>
<reference evidence="3 4" key="1">
    <citation type="journal article" date="2017" name="Int. J. Syst. Evol. Microbiol.">
        <title>Gemmobacter straminiformis sp. nov., isolated from an artificial fountain.</title>
        <authorList>
            <person name="Kang J.Y."/>
            <person name="Kim M.J."/>
            <person name="Chun J."/>
            <person name="Son K.P."/>
            <person name="Jahng K.Y."/>
        </authorList>
    </citation>
    <scope>NUCLEOTIDE SEQUENCE [LARGE SCALE GENOMIC DNA]</scope>
    <source>
        <strain evidence="3 4">CAM-8</strain>
    </source>
</reference>
<dbReference type="EMBL" id="JACLQD010000001">
    <property type="protein sequence ID" value="MBC2834776.1"/>
    <property type="molecule type" value="Genomic_DNA"/>
</dbReference>
<proteinExistence type="predicted"/>
<dbReference type="PANTHER" id="PTHR37533:SF2">
    <property type="entry name" value="FLAGELLAR HOOK-LENGTH CONTROL PROTEIN"/>
    <property type="match status" value="1"/>
</dbReference>
<evidence type="ECO:0000313" key="4">
    <source>
        <dbReference type="Proteomes" id="UP000555411"/>
    </source>
</evidence>
<dbReference type="Proteomes" id="UP000555411">
    <property type="component" value="Unassembled WGS sequence"/>
</dbReference>
<dbReference type="AlphaFoldDB" id="A0A842I545"/>
<feature type="region of interest" description="Disordered" evidence="1">
    <location>
        <begin position="139"/>
        <end position="179"/>
    </location>
</feature>
<evidence type="ECO:0000256" key="1">
    <source>
        <dbReference type="SAM" id="MobiDB-lite"/>
    </source>
</evidence>
<keyword evidence="3" id="KW-0969">Cilium</keyword>
<evidence type="ECO:0000259" key="2">
    <source>
        <dbReference type="Pfam" id="PF02120"/>
    </source>
</evidence>
<organism evidence="3 4">
    <name type="scientific">Paragemmobacter straminiformis</name>
    <dbReference type="NCBI Taxonomy" id="2045119"/>
    <lineage>
        <taxon>Bacteria</taxon>
        <taxon>Pseudomonadati</taxon>
        <taxon>Pseudomonadota</taxon>
        <taxon>Alphaproteobacteria</taxon>
        <taxon>Rhodobacterales</taxon>
        <taxon>Paracoccaceae</taxon>
        <taxon>Paragemmobacter</taxon>
    </lineage>
</organism>
<dbReference type="Gene3D" id="3.30.750.140">
    <property type="match status" value="1"/>
</dbReference>
<dbReference type="InterPro" id="IPR021136">
    <property type="entry name" value="Flagellar_hook_control-like_C"/>
</dbReference>
<accession>A0A842I545</accession>
<comment type="caution">
    <text evidence="3">The sequence shown here is derived from an EMBL/GenBank/DDBJ whole genome shotgun (WGS) entry which is preliminary data.</text>
</comment>
<dbReference type="RefSeq" id="WP_185796349.1">
    <property type="nucleotide sequence ID" value="NZ_JACLQD010000001.1"/>
</dbReference>
<dbReference type="CDD" id="cd17470">
    <property type="entry name" value="T3SS_Flik_C"/>
    <property type="match status" value="1"/>
</dbReference>
<feature type="compositionally biased region" description="Low complexity" evidence="1">
    <location>
        <begin position="139"/>
        <end position="149"/>
    </location>
</feature>
<keyword evidence="3" id="KW-0966">Cell projection</keyword>
<protein>
    <submittedName>
        <fullName evidence="3">Flagellar hook-length control protein FliK</fullName>
    </submittedName>
</protein>
<dbReference type="PANTHER" id="PTHR37533">
    <property type="entry name" value="FLAGELLAR HOOK-LENGTH CONTROL PROTEIN"/>
    <property type="match status" value="1"/>
</dbReference>
<feature type="domain" description="Flagellar hook-length control protein-like C-terminal" evidence="2">
    <location>
        <begin position="390"/>
        <end position="470"/>
    </location>
</feature>
<dbReference type="Pfam" id="PF02120">
    <property type="entry name" value="Flg_hook"/>
    <property type="match status" value="1"/>
</dbReference>